<proteinExistence type="predicted"/>
<gene>
    <name evidence="9" type="ordered locus">Thal_0574</name>
</gene>
<name>D3SPX1_THEAH</name>
<feature type="coiled-coil region" evidence="7">
    <location>
        <begin position="31"/>
        <end position="65"/>
    </location>
</feature>
<dbReference type="Proteomes" id="UP000002043">
    <property type="component" value="Chromosome"/>
</dbReference>
<evidence type="ECO:0000256" key="1">
    <source>
        <dbReference type="ARBA" id="ARBA00022475"/>
    </source>
</evidence>
<dbReference type="InterPro" id="IPR023081">
    <property type="entry name" value="Cell_div_FtsB"/>
</dbReference>
<dbReference type="PANTHER" id="PTHR37485:SF1">
    <property type="entry name" value="CELL DIVISION PROTEIN FTSB"/>
    <property type="match status" value="1"/>
</dbReference>
<evidence type="ECO:0000313" key="9">
    <source>
        <dbReference type="EMBL" id="ADC89208.1"/>
    </source>
</evidence>
<dbReference type="EMBL" id="CP001931">
    <property type="protein sequence ID" value="ADC89208.1"/>
    <property type="molecule type" value="Genomic_DNA"/>
</dbReference>
<evidence type="ECO:0000313" key="10">
    <source>
        <dbReference type="Proteomes" id="UP000002043"/>
    </source>
</evidence>
<feature type="transmembrane region" description="Helical" evidence="8">
    <location>
        <begin position="6"/>
        <end position="28"/>
    </location>
</feature>
<dbReference type="eggNOG" id="COG2919">
    <property type="taxonomic scope" value="Bacteria"/>
</dbReference>
<protein>
    <submittedName>
        <fullName evidence="9">Septum formation initiator</fullName>
    </submittedName>
</protein>
<keyword evidence="10" id="KW-1185">Reference proteome</keyword>
<keyword evidence="2" id="KW-0132">Cell division</keyword>
<dbReference type="RefSeq" id="WP_012991615.1">
    <property type="nucleotide sequence ID" value="NC_013894.1"/>
</dbReference>
<evidence type="ECO:0000256" key="4">
    <source>
        <dbReference type="ARBA" id="ARBA00022989"/>
    </source>
</evidence>
<organism evidence="9 10">
    <name type="scientific">Thermocrinis albus (strain DSM 14484 / JCM 11386 / HI 11/12)</name>
    <dbReference type="NCBI Taxonomy" id="638303"/>
    <lineage>
        <taxon>Bacteria</taxon>
        <taxon>Pseudomonadati</taxon>
        <taxon>Aquificota</taxon>
        <taxon>Aquificia</taxon>
        <taxon>Aquificales</taxon>
        <taxon>Aquificaceae</taxon>
        <taxon>Thermocrinis</taxon>
    </lineage>
</organism>
<dbReference type="PANTHER" id="PTHR37485">
    <property type="entry name" value="CELL DIVISION PROTEIN FTSB"/>
    <property type="match status" value="1"/>
</dbReference>
<keyword evidence="1" id="KW-1003">Cell membrane</keyword>
<evidence type="ECO:0000256" key="3">
    <source>
        <dbReference type="ARBA" id="ARBA00022692"/>
    </source>
</evidence>
<keyword evidence="4 8" id="KW-1133">Transmembrane helix</keyword>
<sequence>MSKGVCYLFLSALIVLTLYGLFFGPYNLQQLSRLEKARTALEEKRKKLAEENSQLENQLSSMRRNPDFYIERFLRETLGMQRKDETIVILER</sequence>
<accession>D3SPX1</accession>
<evidence type="ECO:0000256" key="8">
    <source>
        <dbReference type="SAM" id="Phobius"/>
    </source>
</evidence>
<evidence type="ECO:0000256" key="6">
    <source>
        <dbReference type="ARBA" id="ARBA00023306"/>
    </source>
</evidence>
<dbReference type="AlphaFoldDB" id="D3SPX1"/>
<dbReference type="KEGG" id="tal:Thal_0574"/>
<keyword evidence="5 8" id="KW-0472">Membrane</keyword>
<evidence type="ECO:0000256" key="5">
    <source>
        <dbReference type="ARBA" id="ARBA00023136"/>
    </source>
</evidence>
<evidence type="ECO:0000256" key="2">
    <source>
        <dbReference type="ARBA" id="ARBA00022618"/>
    </source>
</evidence>
<keyword evidence="3 8" id="KW-0812">Transmembrane</keyword>
<dbReference type="STRING" id="638303.Thal_0574"/>
<keyword evidence="7" id="KW-0175">Coiled coil</keyword>
<reference evidence="10" key="1">
    <citation type="journal article" date="2010" name="Stand. Genomic Sci.">
        <title>Complete genome sequence of Thermocrinis albus type strain (HI 11/12T).</title>
        <authorList>
            <person name="Wirth R."/>
            <person name="Sikorski J."/>
            <person name="Brambilla E."/>
            <person name="Misra M."/>
            <person name="Lapidus A."/>
            <person name="Copeland A."/>
            <person name="Nolan M."/>
            <person name="Lucas S."/>
            <person name="Chen F."/>
            <person name="Tice H."/>
            <person name="Cheng J.F."/>
            <person name="Han C."/>
            <person name="Detter J.C."/>
            <person name="Tapia R."/>
            <person name="Bruce D."/>
            <person name="Goodwin L."/>
            <person name="Pitluck S."/>
            <person name="Pati A."/>
            <person name="Anderson I."/>
            <person name="Ivanova N."/>
            <person name="Mavromatis K."/>
            <person name="Mikhailova N."/>
            <person name="Chen A."/>
            <person name="Palaniappan K."/>
            <person name="Bilek Y."/>
            <person name="Hader T."/>
            <person name="Land M."/>
            <person name="Hauser L."/>
            <person name="Chang Y.J."/>
            <person name="Jeffries C.D."/>
            <person name="Tindall B.J."/>
            <person name="Rohde M."/>
            <person name="Goker M."/>
            <person name="Bristow J."/>
            <person name="Eisen J.A."/>
            <person name="Markowitz V."/>
            <person name="Hugenholtz P."/>
            <person name="Kyrpides N.C."/>
            <person name="Klenk H.P."/>
        </authorList>
    </citation>
    <scope>NUCLEOTIDE SEQUENCE [LARGE SCALE GENOMIC DNA]</scope>
    <source>
        <strain evidence="10">DSM 14484 / JCM 11386 / HI 11/12</strain>
    </source>
</reference>
<dbReference type="GO" id="GO:0030428">
    <property type="term" value="C:cell septum"/>
    <property type="evidence" value="ECO:0007669"/>
    <property type="project" value="TreeGrafter"/>
</dbReference>
<dbReference type="HOGENOM" id="CLU_2412196_0_0_0"/>
<dbReference type="GO" id="GO:0043093">
    <property type="term" value="P:FtsZ-dependent cytokinesis"/>
    <property type="evidence" value="ECO:0007669"/>
    <property type="project" value="TreeGrafter"/>
</dbReference>
<dbReference type="Pfam" id="PF04977">
    <property type="entry name" value="DivIC"/>
    <property type="match status" value="1"/>
</dbReference>
<dbReference type="InterPro" id="IPR007060">
    <property type="entry name" value="FtsL/DivIC"/>
</dbReference>
<keyword evidence="6" id="KW-0131">Cell cycle</keyword>
<evidence type="ECO:0000256" key="7">
    <source>
        <dbReference type="SAM" id="Coils"/>
    </source>
</evidence>